<accession>A0AAD7J845</accession>
<proteinExistence type="predicted"/>
<sequence length="322" mass="35515">MSVLHSSFWQVVANLGTPKTIAKDHIFSRAALRRWLSRHYTQYLDFGFWMQHRPLSAESQRDGKRLIPSLSVPVHPDQPTRRRGPYPLSADIARWIPMPPGHGPDPSAPLFNLSQRLITREFVRGRILAAGPQRNLYNLGLVASIIPIYASLERSSRASRRNASITLERLPSTPHHYSDSTSPPTLASAFSATGALLIPSIVVRVRSGTIMYRVHHGICSHFVSALFARSIACLCAHPHCIEPQVYPHGPRPRQALRSISSESYSGLDALGHGAPSSSEQDRAHGSNCIVIGSWSEERVPFALRSAAASPTHRPTTLPGDME</sequence>
<evidence type="ECO:0000313" key="1">
    <source>
        <dbReference type="EMBL" id="KAJ7758833.1"/>
    </source>
</evidence>
<dbReference type="EMBL" id="JARJLG010000054">
    <property type="protein sequence ID" value="KAJ7758833.1"/>
    <property type="molecule type" value="Genomic_DNA"/>
</dbReference>
<dbReference type="AlphaFoldDB" id="A0AAD7J845"/>
<dbReference type="Proteomes" id="UP001215280">
    <property type="component" value="Unassembled WGS sequence"/>
</dbReference>
<keyword evidence="2" id="KW-1185">Reference proteome</keyword>
<evidence type="ECO:0000313" key="2">
    <source>
        <dbReference type="Proteomes" id="UP001215280"/>
    </source>
</evidence>
<organism evidence="1 2">
    <name type="scientific">Mycena maculata</name>
    <dbReference type="NCBI Taxonomy" id="230809"/>
    <lineage>
        <taxon>Eukaryota</taxon>
        <taxon>Fungi</taxon>
        <taxon>Dikarya</taxon>
        <taxon>Basidiomycota</taxon>
        <taxon>Agaricomycotina</taxon>
        <taxon>Agaricomycetes</taxon>
        <taxon>Agaricomycetidae</taxon>
        <taxon>Agaricales</taxon>
        <taxon>Marasmiineae</taxon>
        <taxon>Mycenaceae</taxon>
        <taxon>Mycena</taxon>
    </lineage>
</organism>
<reference evidence="1" key="1">
    <citation type="submission" date="2023-03" db="EMBL/GenBank/DDBJ databases">
        <title>Massive genome expansion in bonnet fungi (Mycena s.s.) driven by repeated elements and novel gene families across ecological guilds.</title>
        <authorList>
            <consortium name="Lawrence Berkeley National Laboratory"/>
            <person name="Harder C.B."/>
            <person name="Miyauchi S."/>
            <person name="Viragh M."/>
            <person name="Kuo A."/>
            <person name="Thoen E."/>
            <person name="Andreopoulos B."/>
            <person name="Lu D."/>
            <person name="Skrede I."/>
            <person name="Drula E."/>
            <person name="Henrissat B."/>
            <person name="Morin E."/>
            <person name="Kohler A."/>
            <person name="Barry K."/>
            <person name="LaButti K."/>
            <person name="Morin E."/>
            <person name="Salamov A."/>
            <person name="Lipzen A."/>
            <person name="Mereny Z."/>
            <person name="Hegedus B."/>
            <person name="Baldrian P."/>
            <person name="Stursova M."/>
            <person name="Weitz H."/>
            <person name="Taylor A."/>
            <person name="Grigoriev I.V."/>
            <person name="Nagy L.G."/>
            <person name="Martin F."/>
            <person name="Kauserud H."/>
        </authorList>
    </citation>
    <scope>NUCLEOTIDE SEQUENCE</scope>
    <source>
        <strain evidence="1">CBHHK188m</strain>
    </source>
</reference>
<comment type="caution">
    <text evidence="1">The sequence shown here is derived from an EMBL/GenBank/DDBJ whole genome shotgun (WGS) entry which is preliminary data.</text>
</comment>
<gene>
    <name evidence="1" type="ORF">DFH07DRAFT_958229</name>
</gene>
<name>A0AAD7J845_9AGAR</name>
<protein>
    <submittedName>
        <fullName evidence="1">Uncharacterized protein</fullName>
    </submittedName>
</protein>